<keyword evidence="5" id="KW-1185">Reference proteome</keyword>
<evidence type="ECO:0000256" key="2">
    <source>
        <dbReference type="SAM" id="Coils"/>
    </source>
</evidence>
<evidence type="ECO:0000256" key="3">
    <source>
        <dbReference type="SAM" id="MobiDB-lite"/>
    </source>
</evidence>
<dbReference type="InterPro" id="IPR007809">
    <property type="entry name" value="FlgN-like"/>
</dbReference>
<feature type="compositionally biased region" description="Basic and acidic residues" evidence="3">
    <location>
        <begin position="149"/>
        <end position="162"/>
    </location>
</feature>
<dbReference type="Gene3D" id="1.20.58.300">
    <property type="entry name" value="FlgN-like"/>
    <property type="match status" value="1"/>
</dbReference>
<dbReference type="GO" id="GO:0044780">
    <property type="term" value="P:bacterial-type flagellum assembly"/>
    <property type="evidence" value="ECO:0007669"/>
    <property type="project" value="InterPro"/>
</dbReference>
<accession>B8CYU5</accession>
<dbReference type="AlphaFoldDB" id="B8CYU5"/>
<dbReference type="EMBL" id="CP001098">
    <property type="protein sequence ID" value="ACL70464.1"/>
    <property type="molecule type" value="Genomic_DNA"/>
</dbReference>
<dbReference type="HOGENOM" id="CLU_132586_1_2_9"/>
<dbReference type="Proteomes" id="UP000000719">
    <property type="component" value="Chromosome"/>
</dbReference>
<gene>
    <name evidence="4" type="ordered locus">Hore_17150</name>
</gene>
<name>B8CYU5_HALOH</name>
<organism evidence="4 5">
    <name type="scientific">Halothermothrix orenii (strain H 168 / OCM 544 / DSM 9562)</name>
    <dbReference type="NCBI Taxonomy" id="373903"/>
    <lineage>
        <taxon>Bacteria</taxon>
        <taxon>Bacillati</taxon>
        <taxon>Bacillota</taxon>
        <taxon>Clostridia</taxon>
        <taxon>Halanaerobiales</taxon>
        <taxon>Halothermotrichaceae</taxon>
        <taxon>Halothermothrix</taxon>
    </lineage>
</organism>
<evidence type="ECO:0000256" key="1">
    <source>
        <dbReference type="ARBA" id="ARBA00022795"/>
    </source>
</evidence>
<reference evidence="4 5" key="1">
    <citation type="journal article" date="2009" name="PLoS ONE">
        <title>Genome analysis of the anaerobic thermohalophilic bacterium Halothermothrix orenii.</title>
        <authorList>
            <person name="Mavromatis K."/>
            <person name="Ivanova N."/>
            <person name="Anderson I."/>
            <person name="Lykidis A."/>
            <person name="Hooper S.D."/>
            <person name="Sun H."/>
            <person name="Kunin V."/>
            <person name="Lapidus A."/>
            <person name="Hugenholtz P."/>
            <person name="Patel B."/>
            <person name="Kyrpides N.C."/>
        </authorList>
    </citation>
    <scope>NUCLEOTIDE SEQUENCE [LARGE SCALE GENOMIC DNA]</scope>
    <source>
        <strain evidence="5">H 168 / OCM 544 / DSM 9562</strain>
    </source>
</reference>
<evidence type="ECO:0000313" key="4">
    <source>
        <dbReference type="EMBL" id="ACL70464.1"/>
    </source>
</evidence>
<sequence length="162" mass="19143">MLYENFLNLFKKEYELYCQLQDMAERKQEAIVDNNVEKLTEIMHNEQELIDKISDMEEKRRELLAEIAHKQGFEGDKISFQQLFTLFPEEDKAELKELKEDFLEVLSDLQTTNESNRQLIEDSLKINNFTLQLIRQAAGKNVTYKKPGKKDEGSDHIIDRRA</sequence>
<feature type="region of interest" description="Disordered" evidence="3">
    <location>
        <begin position="143"/>
        <end position="162"/>
    </location>
</feature>
<proteinExistence type="predicted"/>
<dbReference type="eggNOG" id="COG3418">
    <property type="taxonomic scope" value="Bacteria"/>
</dbReference>
<keyword evidence="2" id="KW-0175">Coiled coil</keyword>
<dbReference type="STRING" id="373903.Hore_17150"/>
<protein>
    <recommendedName>
        <fullName evidence="6">FlgN family protein</fullName>
    </recommendedName>
</protein>
<dbReference type="SUPFAM" id="SSF140566">
    <property type="entry name" value="FlgN-like"/>
    <property type="match status" value="1"/>
</dbReference>
<dbReference type="KEGG" id="hor:Hore_17150"/>
<evidence type="ECO:0000313" key="5">
    <source>
        <dbReference type="Proteomes" id="UP000000719"/>
    </source>
</evidence>
<feature type="coiled-coil region" evidence="2">
    <location>
        <begin position="39"/>
        <end position="66"/>
    </location>
</feature>
<evidence type="ECO:0008006" key="6">
    <source>
        <dbReference type="Google" id="ProtNLM"/>
    </source>
</evidence>
<dbReference type="InterPro" id="IPR036679">
    <property type="entry name" value="FlgN-like_sf"/>
</dbReference>
<dbReference type="Pfam" id="PF05130">
    <property type="entry name" value="FlgN"/>
    <property type="match status" value="1"/>
</dbReference>
<keyword evidence="1" id="KW-1005">Bacterial flagellum biogenesis</keyword>